<dbReference type="RefSeq" id="XP_030767722.1">
    <property type="nucleotide sequence ID" value="XM_030911862.1"/>
</dbReference>
<evidence type="ECO:0000313" key="2">
    <source>
        <dbReference type="Proteomes" id="UP000504635"/>
    </source>
</evidence>
<keyword evidence="2" id="KW-1185">Reference proteome</keyword>
<feature type="coiled-coil region" evidence="1">
    <location>
        <begin position="34"/>
        <end position="82"/>
    </location>
</feature>
<dbReference type="AlphaFoldDB" id="A0A6J2YWS1"/>
<dbReference type="PANTHER" id="PTHR35450:SF2">
    <property type="entry name" value="REVERSE TRANSCRIPTASE DOMAIN-CONTAINING PROTEIN"/>
    <property type="match status" value="1"/>
</dbReference>
<protein>
    <submittedName>
        <fullName evidence="3">Uncharacterized protein LOC115891419</fullName>
    </submittedName>
</protein>
<reference evidence="3" key="1">
    <citation type="submission" date="2025-08" db="UniProtKB">
        <authorList>
            <consortium name="RefSeq"/>
        </authorList>
    </citation>
    <scope>IDENTIFICATION</scope>
    <source>
        <tissue evidence="3">Gonads</tissue>
    </source>
</reference>
<name>A0A6J2YWS1_SITOR</name>
<sequence>MKLREVIGPINSYTQNPAGSSVRLRHRVNNIAKANDLNINEQNLRTLLENLKQKISALGARLRRYNKRVKRYKQNRDFQLNQKLFYRNLATDSQQQQGKPPEKAHMMEYWSEIWSKEENHNKDAYWLRKEEQRNQGIPEMERIIVTAELVRKALTRLGNWKTPGNDKIQAYWWKNFPATHPILSRQFQQALVDPEKMPPFFTQGVTYMLPKNQEPENPKNFRPITCLPVIYKLLTSIINAQITQHLKKNQILAMK</sequence>
<keyword evidence="1" id="KW-0175">Coiled coil</keyword>
<dbReference type="PANTHER" id="PTHR35450">
    <property type="entry name" value="REVERSE TRANSCRIPTASE DOMAIN-CONTAINING PROTEIN"/>
    <property type="match status" value="1"/>
</dbReference>
<accession>A0A6J2YWS1</accession>
<evidence type="ECO:0000313" key="3">
    <source>
        <dbReference type="RefSeq" id="XP_030767722.1"/>
    </source>
</evidence>
<organism evidence="2 3">
    <name type="scientific">Sitophilus oryzae</name>
    <name type="common">Rice weevil</name>
    <name type="synonym">Curculio oryzae</name>
    <dbReference type="NCBI Taxonomy" id="7048"/>
    <lineage>
        <taxon>Eukaryota</taxon>
        <taxon>Metazoa</taxon>
        <taxon>Ecdysozoa</taxon>
        <taxon>Arthropoda</taxon>
        <taxon>Hexapoda</taxon>
        <taxon>Insecta</taxon>
        <taxon>Pterygota</taxon>
        <taxon>Neoptera</taxon>
        <taxon>Endopterygota</taxon>
        <taxon>Coleoptera</taxon>
        <taxon>Polyphaga</taxon>
        <taxon>Cucujiformia</taxon>
        <taxon>Curculionidae</taxon>
        <taxon>Dryophthorinae</taxon>
        <taxon>Sitophilus</taxon>
    </lineage>
</organism>
<dbReference type="OrthoDB" id="6740442at2759"/>
<dbReference type="GeneID" id="115891419"/>
<gene>
    <name evidence="3" type="primary">LOC115891419</name>
</gene>
<dbReference type="InParanoid" id="A0A6J2YWS1"/>
<dbReference type="KEGG" id="soy:115891419"/>
<proteinExistence type="predicted"/>
<dbReference type="Proteomes" id="UP000504635">
    <property type="component" value="Unplaced"/>
</dbReference>
<evidence type="ECO:0000256" key="1">
    <source>
        <dbReference type="SAM" id="Coils"/>
    </source>
</evidence>